<dbReference type="EMBL" id="MU150346">
    <property type="protein sequence ID" value="KAF9458241.1"/>
    <property type="molecule type" value="Genomic_DNA"/>
</dbReference>
<proteinExistence type="predicted"/>
<feature type="non-terminal residue" evidence="1">
    <location>
        <position position="56"/>
    </location>
</feature>
<keyword evidence="2" id="KW-1185">Reference proteome</keyword>
<accession>A0A9P6CAB0</accession>
<dbReference type="Proteomes" id="UP000807353">
    <property type="component" value="Unassembled WGS sequence"/>
</dbReference>
<evidence type="ECO:0000313" key="2">
    <source>
        <dbReference type="Proteomes" id="UP000807353"/>
    </source>
</evidence>
<protein>
    <submittedName>
        <fullName evidence="1">Uncharacterized protein</fullName>
    </submittedName>
</protein>
<gene>
    <name evidence="1" type="ORF">BDZ94DRAFT_1271193</name>
</gene>
<evidence type="ECO:0000313" key="1">
    <source>
        <dbReference type="EMBL" id="KAF9458241.1"/>
    </source>
</evidence>
<name>A0A9P6CAB0_9AGAR</name>
<organism evidence="1 2">
    <name type="scientific">Collybia nuda</name>
    <dbReference type="NCBI Taxonomy" id="64659"/>
    <lineage>
        <taxon>Eukaryota</taxon>
        <taxon>Fungi</taxon>
        <taxon>Dikarya</taxon>
        <taxon>Basidiomycota</taxon>
        <taxon>Agaricomycotina</taxon>
        <taxon>Agaricomycetes</taxon>
        <taxon>Agaricomycetidae</taxon>
        <taxon>Agaricales</taxon>
        <taxon>Tricholomatineae</taxon>
        <taxon>Clitocybaceae</taxon>
        <taxon>Collybia</taxon>
    </lineage>
</organism>
<reference evidence="1" key="1">
    <citation type="submission" date="2020-11" db="EMBL/GenBank/DDBJ databases">
        <authorList>
            <consortium name="DOE Joint Genome Institute"/>
            <person name="Ahrendt S."/>
            <person name="Riley R."/>
            <person name="Andreopoulos W."/>
            <person name="Labutti K."/>
            <person name="Pangilinan J."/>
            <person name="Ruiz-Duenas F.J."/>
            <person name="Barrasa J.M."/>
            <person name="Sanchez-Garcia M."/>
            <person name="Camarero S."/>
            <person name="Miyauchi S."/>
            <person name="Serrano A."/>
            <person name="Linde D."/>
            <person name="Babiker R."/>
            <person name="Drula E."/>
            <person name="Ayuso-Fernandez I."/>
            <person name="Pacheco R."/>
            <person name="Padilla G."/>
            <person name="Ferreira P."/>
            <person name="Barriuso J."/>
            <person name="Kellner H."/>
            <person name="Castanera R."/>
            <person name="Alfaro M."/>
            <person name="Ramirez L."/>
            <person name="Pisabarro A.G."/>
            <person name="Kuo A."/>
            <person name="Tritt A."/>
            <person name="Lipzen A."/>
            <person name="He G."/>
            <person name="Yan M."/>
            <person name="Ng V."/>
            <person name="Cullen D."/>
            <person name="Martin F."/>
            <person name="Rosso M.-N."/>
            <person name="Henrissat B."/>
            <person name="Hibbett D."/>
            <person name="Martinez A.T."/>
            <person name="Grigoriev I.V."/>
        </authorList>
    </citation>
    <scope>NUCLEOTIDE SEQUENCE</scope>
    <source>
        <strain evidence="1">CBS 247.69</strain>
    </source>
</reference>
<sequence length="56" mass="6117">MSSSNKFITLAPLLCVWVPPGAQLIYLVIWLASRGCKNGGVVRATRTELEGCNRIL</sequence>
<comment type="caution">
    <text evidence="1">The sequence shown here is derived from an EMBL/GenBank/DDBJ whole genome shotgun (WGS) entry which is preliminary data.</text>
</comment>
<dbReference type="AlphaFoldDB" id="A0A9P6CAB0"/>